<dbReference type="EMBL" id="JAIWYP010000016">
    <property type="protein sequence ID" value="KAH3695593.1"/>
    <property type="molecule type" value="Genomic_DNA"/>
</dbReference>
<organism evidence="1 2">
    <name type="scientific">Dreissena polymorpha</name>
    <name type="common">Zebra mussel</name>
    <name type="synonym">Mytilus polymorpha</name>
    <dbReference type="NCBI Taxonomy" id="45954"/>
    <lineage>
        <taxon>Eukaryota</taxon>
        <taxon>Metazoa</taxon>
        <taxon>Spiralia</taxon>
        <taxon>Lophotrochozoa</taxon>
        <taxon>Mollusca</taxon>
        <taxon>Bivalvia</taxon>
        <taxon>Autobranchia</taxon>
        <taxon>Heteroconchia</taxon>
        <taxon>Euheterodonta</taxon>
        <taxon>Imparidentia</taxon>
        <taxon>Neoheterodontei</taxon>
        <taxon>Myida</taxon>
        <taxon>Dreissenoidea</taxon>
        <taxon>Dreissenidae</taxon>
        <taxon>Dreissena</taxon>
    </lineage>
</organism>
<comment type="caution">
    <text evidence="1">The sequence shown here is derived from an EMBL/GenBank/DDBJ whole genome shotgun (WGS) entry which is preliminary data.</text>
</comment>
<dbReference type="Proteomes" id="UP000828390">
    <property type="component" value="Unassembled WGS sequence"/>
</dbReference>
<protein>
    <submittedName>
        <fullName evidence="1">Uncharacterized protein</fullName>
    </submittedName>
</protein>
<accession>A0A9D3Y805</accession>
<evidence type="ECO:0000313" key="2">
    <source>
        <dbReference type="Proteomes" id="UP000828390"/>
    </source>
</evidence>
<reference evidence="1" key="1">
    <citation type="journal article" date="2019" name="bioRxiv">
        <title>The Genome of the Zebra Mussel, Dreissena polymorpha: A Resource for Invasive Species Research.</title>
        <authorList>
            <person name="McCartney M.A."/>
            <person name="Auch B."/>
            <person name="Kono T."/>
            <person name="Mallez S."/>
            <person name="Zhang Y."/>
            <person name="Obille A."/>
            <person name="Becker A."/>
            <person name="Abrahante J.E."/>
            <person name="Garbe J."/>
            <person name="Badalamenti J.P."/>
            <person name="Herman A."/>
            <person name="Mangelson H."/>
            <person name="Liachko I."/>
            <person name="Sullivan S."/>
            <person name="Sone E.D."/>
            <person name="Koren S."/>
            <person name="Silverstein K.A.T."/>
            <person name="Beckman K.B."/>
            <person name="Gohl D.M."/>
        </authorList>
    </citation>
    <scope>NUCLEOTIDE SEQUENCE</scope>
    <source>
        <strain evidence="1">Duluth1</strain>
        <tissue evidence="1">Whole animal</tissue>
    </source>
</reference>
<name>A0A9D3Y805_DREPO</name>
<evidence type="ECO:0000313" key="1">
    <source>
        <dbReference type="EMBL" id="KAH3695593.1"/>
    </source>
</evidence>
<gene>
    <name evidence="1" type="ORF">DPMN_083050</name>
</gene>
<reference evidence="1" key="2">
    <citation type="submission" date="2020-11" db="EMBL/GenBank/DDBJ databases">
        <authorList>
            <person name="McCartney M.A."/>
            <person name="Auch B."/>
            <person name="Kono T."/>
            <person name="Mallez S."/>
            <person name="Becker A."/>
            <person name="Gohl D.M."/>
            <person name="Silverstein K.A.T."/>
            <person name="Koren S."/>
            <person name="Bechman K.B."/>
            <person name="Herman A."/>
            <person name="Abrahante J.E."/>
            <person name="Garbe J."/>
        </authorList>
    </citation>
    <scope>NUCLEOTIDE SEQUENCE</scope>
    <source>
        <strain evidence="1">Duluth1</strain>
        <tissue evidence="1">Whole animal</tissue>
    </source>
</reference>
<sequence>MACSAYLKALSPWNIVSAFRKTGVYPQNKNAVPSEKLVPCESFRDSTPLQKLQAVRAGKQAVEEYLRAKTESPTPTTCRCQKKMSAKPKPGGILITSDAYIEEVEMYDAKKNANAVTSQSQMMCKSPMPSTSGIQKLHANIVREDSDTESDTDTDDSENCCVCGQFSPTNLDTRPHIKIVNWGQCDECGHWVPLSFCHTKSVLRRGDSFLCPHCC</sequence>
<dbReference type="AlphaFoldDB" id="A0A9D3Y805"/>
<keyword evidence="2" id="KW-1185">Reference proteome</keyword>
<proteinExistence type="predicted"/>